<dbReference type="EMBL" id="CAVMBE010000097">
    <property type="protein sequence ID" value="CAK4033929.1"/>
    <property type="molecule type" value="Genomic_DNA"/>
</dbReference>
<feature type="domain" description="Heterokaryon incompatibility" evidence="1">
    <location>
        <begin position="61"/>
        <end position="247"/>
    </location>
</feature>
<protein>
    <recommendedName>
        <fullName evidence="1">Heterokaryon incompatibility domain-containing protein</fullName>
    </recommendedName>
</protein>
<dbReference type="PANTHER" id="PTHR24148:SF64">
    <property type="entry name" value="HETEROKARYON INCOMPATIBILITY DOMAIN-CONTAINING PROTEIN"/>
    <property type="match status" value="1"/>
</dbReference>
<gene>
    <name evidence="2" type="ORF">LECACI_7A009087</name>
</gene>
<name>A0AAI8Z7H0_9PEZI</name>
<dbReference type="Pfam" id="PF06985">
    <property type="entry name" value="HET"/>
    <property type="match status" value="1"/>
</dbReference>
<dbReference type="AlphaFoldDB" id="A0AAI8Z7H0"/>
<evidence type="ECO:0000313" key="2">
    <source>
        <dbReference type="EMBL" id="CAK4033929.1"/>
    </source>
</evidence>
<accession>A0AAI8Z7H0</accession>
<dbReference type="PANTHER" id="PTHR24148">
    <property type="entry name" value="ANKYRIN REPEAT DOMAIN-CONTAINING PROTEIN 39 HOMOLOG-RELATED"/>
    <property type="match status" value="1"/>
</dbReference>
<keyword evidence="3" id="KW-1185">Reference proteome</keyword>
<comment type="caution">
    <text evidence="2">The sequence shown here is derived from an EMBL/GenBank/DDBJ whole genome shotgun (WGS) entry which is preliminary data.</text>
</comment>
<evidence type="ECO:0000313" key="3">
    <source>
        <dbReference type="Proteomes" id="UP001296104"/>
    </source>
</evidence>
<evidence type="ECO:0000259" key="1">
    <source>
        <dbReference type="Pfam" id="PF06985"/>
    </source>
</evidence>
<dbReference type="Pfam" id="PF26639">
    <property type="entry name" value="Het-6_barrel"/>
    <property type="match status" value="1"/>
</dbReference>
<reference evidence="2" key="1">
    <citation type="submission" date="2023-11" db="EMBL/GenBank/DDBJ databases">
        <authorList>
            <person name="Alioto T."/>
            <person name="Alioto T."/>
            <person name="Gomez Garrido J."/>
        </authorList>
    </citation>
    <scope>NUCLEOTIDE SEQUENCE</scope>
</reference>
<dbReference type="InterPro" id="IPR010730">
    <property type="entry name" value="HET"/>
</dbReference>
<dbReference type="Proteomes" id="UP001296104">
    <property type="component" value="Unassembled WGS sequence"/>
</dbReference>
<organism evidence="2 3">
    <name type="scientific">Lecanosticta acicola</name>
    <dbReference type="NCBI Taxonomy" id="111012"/>
    <lineage>
        <taxon>Eukaryota</taxon>
        <taxon>Fungi</taxon>
        <taxon>Dikarya</taxon>
        <taxon>Ascomycota</taxon>
        <taxon>Pezizomycotina</taxon>
        <taxon>Dothideomycetes</taxon>
        <taxon>Dothideomycetidae</taxon>
        <taxon>Mycosphaerellales</taxon>
        <taxon>Mycosphaerellaceae</taxon>
        <taxon>Lecanosticta</taxon>
    </lineage>
</organism>
<proteinExistence type="predicted"/>
<dbReference type="InterPro" id="IPR052895">
    <property type="entry name" value="HetReg/Transcr_Mod"/>
</dbReference>
<sequence length="674" mass="75132">MADLTAIAAGKHQIVLLRYRPVPVEPEEQYGPRHKAEAIRFPKHIVRLSTERTELQSAPSYVALSYAWGDPGITEVVEVDGAAVNVTANLATALEHLQDKIEDNEALWIDALCIDQENEAEKSSQVARMRDVYTNATRVLAWLGPDVDGPDLGCSIAWLMDFGLRAVTLGIGNSRARQLWRLLSQGDRKSVLAQNVDGDDAAQLADFICDLRHSLDPSYNLEYSRLLVGLQEFLSRTYWSRIWVVQEISAASSVSFVLGAWSISSEAVHRGARLLRNFRKWQLMMKREFKIDKSLREIDASDSQGYQQVPLLESNEATDFFRATSAAAEVVEFFKVTRAAGELVYILTRSRHYKSTDPRDQIFALLGIAGDSERFLVAPDYSKSCAQIYTESTRALLKHGYMDVLCHCSNSNENVIQVPTWVPDWSRPVTRWPMQERGIVWKDAAQRRMSRKSAKLPRGYNIPGFRVSGSLQQPAMELPERDGWSLPLQLSVIEACTIKQVGRAWQSDGHSAWLYDLQTLANSEASTLKLADEKQQAIWRTAVSEHELLYAESPSRLSAELVEHLVATLSGRCLSTVDGQTLTHAGFGLYAESMVRWANGRRPFLTNTGKLGCGPEFAGIDDKVVIVLGAHVPFILRECTSGSDHTVLGDAYVHGYMNGELATSCAAIERVTLI</sequence>